<protein>
    <submittedName>
        <fullName evidence="2">VirB5</fullName>
    </submittedName>
</protein>
<name>A0A097SPH6_ACIPI</name>
<dbReference type="SUPFAM" id="SSF101082">
    <property type="entry name" value="Typo IV secretion system protein TraC"/>
    <property type="match status" value="1"/>
</dbReference>
<geneLocation type="plasmid" evidence="2">
    <name>pNDM-AP</name>
</geneLocation>
<evidence type="ECO:0000256" key="1">
    <source>
        <dbReference type="SAM" id="SignalP"/>
    </source>
</evidence>
<feature type="chain" id="PRO_5015031877" evidence="1">
    <location>
        <begin position="25"/>
        <end position="213"/>
    </location>
</feature>
<dbReference type="Gene3D" id="1.20.58.430">
    <property type="entry name" value="Type IV secretion system, VirB5-domain"/>
    <property type="match status" value="1"/>
</dbReference>
<evidence type="ECO:0000313" key="2">
    <source>
        <dbReference type="EMBL" id="AIU93429.1"/>
    </source>
</evidence>
<keyword evidence="2" id="KW-0614">Plasmid</keyword>
<reference evidence="2" key="1">
    <citation type="submission" date="2013-12" db="EMBL/GenBank/DDBJ databases">
        <title>Acinetobacter pitti plasmid metallo-beta-lactamase NDM-1 gene, complete sequence.</title>
        <authorList>
            <person name="Fu Y."/>
            <person name="Jiang Y."/>
            <person name="Yu Y."/>
        </authorList>
    </citation>
    <scope>NUCLEOTIDE SEQUENCE</scope>
    <source>
        <strain evidence="2">Acinetobacter pitti</strain>
        <plasmid evidence="2">pNDM-AP</plasmid>
    </source>
</reference>
<sequence>MKMNKIKMSAVAFALAFTANTANAWDVVFDPTAVANMVKQLVQMQQQYEIMKKQYESTTGNTGIGTSGVKNVQDVVSGSWQDVVANQKTGSFGNAQKAYDKVLTTIGSDGMNQLLGNDQYKRNYNTVKTGFAFSDASYNALNEHVANLTTLKNKINSTRNIKEAQDLANAIAIEQGYINSIGAKLSAVQTNLASNNASSGVTSTQSFKSWFGN</sequence>
<dbReference type="EMBL" id="KJ003839">
    <property type="protein sequence ID" value="AIU93429.1"/>
    <property type="molecule type" value="Genomic_DNA"/>
</dbReference>
<keyword evidence="1" id="KW-0732">Signal</keyword>
<dbReference type="AlphaFoldDB" id="A0A097SPH6"/>
<proteinExistence type="predicted"/>
<dbReference type="RefSeq" id="WP_004999358.1">
    <property type="nucleotide sequence ID" value="NZ_CAKNBO010000043.1"/>
</dbReference>
<dbReference type="CDD" id="cd14262">
    <property type="entry name" value="VirB5_like"/>
    <property type="match status" value="1"/>
</dbReference>
<gene>
    <name evidence="2" type="primary">virB5</name>
    <name evidence="2" type="ORF">ABC8415_0027</name>
</gene>
<organism evidence="2">
    <name type="scientific">Acinetobacter pittii</name>
    <name type="common">Acinetobacter genomosp. 3</name>
    <dbReference type="NCBI Taxonomy" id="48296"/>
    <lineage>
        <taxon>Bacteria</taxon>
        <taxon>Pseudomonadati</taxon>
        <taxon>Pseudomonadota</taxon>
        <taxon>Gammaproteobacteria</taxon>
        <taxon>Moraxellales</taxon>
        <taxon>Moraxellaceae</taxon>
        <taxon>Acinetobacter</taxon>
        <taxon>Acinetobacter calcoaceticus/baumannii complex</taxon>
    </lineage>
</organism>
<feature type="signal peptide" evidence="1">
    <location>
        <begin position="1"/>
        <end position="24"/>
    </location>
</feature>
<dbReference type="GeneID" id="66213274"/>
<dbReference type="Pfam" id="PF07996">
    <property type="entry name" value="T4SS"/>
    <property type="match status" value="1"/>
</dbReference>
<dbReference type="InterPro" id="IPR023220">
    <property type="entry name" value="T4SS_VirB5-domain"/>
</dbReference>
<accession>A0A097SPH6</accession>
<dbReference type="InterPro" id="IPR014158">
    <property type="entry name" value="T4SS_VirB5"/>
</dbReference>